<dbReference type="InterPro" id="IPR005899">
    <property type="entry name" value="Na_pump_deCOase"/>
</dbReference>
<evidence type="ECO:0000256" key="3">
    <source>
        <dbReference type="ARBA" id="ARBA00004162"/>
    </source>
</evidence>
<dbReference type="HAMAP" id="MF_00404">
    <property type="entry name" value="OadG"/>
    <property type="match status" value="1"/>
</dbReference>
<evidence type="ECO:0000256" key="17">
    <source>
        <dbReference type="RuleBase" id="RU004278"/>
    </source>
</evidence>
<keyword evidence="9 16" id="KW-1278">Translocase</keyword>
<keyword evidence="19" id="KW-1185">Reference proteome</keyword>
<evidence type="ECO:0000313" key="18">
    <source>
        <dbReference type="EMBL" id="BCX82023.1"/>
    </source>
</evidence>
<dbReference type="GO" id="GO:0005886">
    <property type="term" value="C:plasma membrane"/>
    <property type="evidence" value="ECO:0007669"/>
    <property type="project" value="UniProtKB-SubCell"/>
</dbReference>
<evidence type="ECO:0000256" key="7">
    <source>
        <dbReference type="ARBA" id="ARBA00022475"/>
    </source>
</evidence>
<evidence type="ECO:0000256" key="12">
    <source>
        <dbReference type="ARBA" id="ARBA00023065"/>
    </source>
</evidence>
<comment type="subunit">
    <text evidence="5 16">Heterotrimer of an alpha, a beta and a gamma subunit.</text>
</comment>
<evidence type="ECO:0000256" key="1">
    <source>
        <dbReference type="ARBA" id="ARBA00001959"/>
    </source>
</evidence>
<keyword evidence="13 16" id="KW-0472">Membrane</keyword>
<dbReference type="GO" id="GO:0008948">
    <property type="term" value="F:oxaloacetate decarboxylase activity"/>
    <property type="evidence" value="ECO:0007669"/>
    <property type="project" value="UniProtKB-UniRule"/>
</dbReference>
<evidence type="ECO:0000256" key="13">
    <source>
        <dbReference type="ARBA" id="ARBA00023136"/>
    </source>
</evidence>
<evidence type="ECO:0000256" key="16">
    <source>
        <dbReference type="HAMAP-Rule" id="MF_00404"/>
    </source>
</evidence>
<protein>
    <recommendedName>
        <fullName evidence="16">Probable oxaloacetate decarboxylase gamma chain</fullName>
        <ecNumber evidence="16">7.2.4.2</ecNumber>
    </recommendedName>
</protein>
<keyword evidence="8 16" id="KW-0812">Transmembrane</keyword>
<evidence type="ECO:0000256" key="2">
    <source>
        <dbReference type="ARBA" id="ARBA00003002"/>
    </source>
</evidence>
<evidence type="ECO:0000256" key="9">
    <source>
        <dbReference type="ARBA" id="ARBA00022967"/>
    </source>
</evidence>
<name>A0AAU9BSY8_9GAMM</name>
<evidence type="ECO:0000256" key="8">
    <source>
        <dbReference type="ARBA" id="ARBA00022692"/>
    </source>
</evidence>
<dbReference type="RefSeq" id="WP_317704434.1">
    <property type="nucleotide sequence ID" value="NZ_AP024714.1"/>
</dbReference>
<keyword evidence="7 16" id="KW-1003">Cell membrane</keyword>
<dbReference type="GO" id="GO:0036376">
    <property type="term" value="P:sodium ion export across plasma membrane"/>
    <property type="evidence" value="ECO:0007669"/>
    <property type="project" value="InterPro"/>
</dbReference>
<comment type="cofactor">
    <cofactor evidence="1 16 17">
        <name>Na(+)</name>
        <dbReference type="ChEBI" id="CHEBI:29101"/>
    </cofactor>
</comment>
<comment type="function">
    <text evidence="2 16 17">Catalyzes the decarboxylation of oxaloacetate coupled to Na(+) translocation.</text>
</comment>
<proteinExistence type="inferred from homology"/>
<gene>
    <name evidence="16" type="primary">oadG</name>
    <name evidence="18" type="ORF">MIT9_P1605</name>
</gene>
<comment type="subcellular location">
    <subcellularLocation>
        <location evidence="3 16 17">Cell membrane</location>
        <topology evidence="3 16 17">Single-pass membrane protein</topology>
    </subcellularLocation>
</comment>
<sequence>MTSLFTNALELLGLGMGIVFLFLTLLVILVSAMSWIIQRFFAEAAPTAPARPQPAPPAEEDELIAAISAAVHRYRHRCR</sequence>
<feature type="transmembrane region" description="Helical" evidence="16 17">
    <location>
        <begin position="12"/>
        <end position="37"/>
    </location>
</feature>
<dbReference type="GO" id="GO:0015451">
    <property type="term" value="F:decarboxylation-driven active transmembrane transporter activity"/>
    <property type="evidence" value="ECO:0007669"/>
    <property type="project" value="UniProtKB-EC"/>
</dbReference>
<evidence type="ECO:0000256" key="15">
    <source>
        <dbReference type="ARBA" id="ARBA00048176"/>
    </source>
</evidence>
<evidence type="ECO:0000256" key="5">
    <source>
        <dbReference type="ARBA" id="ARBA00011869"/>
    </source>
</evidence>
<keyword evidence="14 16" id="KW-0739">Sodium transport</keyword>
<evidence type="ECO:0000313" key="19">
    <source>
        <dbReference type="Proteomes" id="UP001321825"/>
    </source>
</evidence>
<accession>A0AAU9BSY8</accession>
<reference evidence="19" key="1">
    <citation type="journal article" date="2024" name="Int. J. Syst. Evol. Microbiol.">
        <title>Methylomarinovum tepidoasis sp. nov., a moderately thermophilic methanotroph of the family Methylothermaceae isolated from a deep-sea hydrothermal field.</title>
        <authorList>
            <person name="Hirayama H."/>
            <person name="Takaki Y."/>
            <person name="Abe M."/>
            <person name="Miyazaki M."/>
            <person name="Uematsu K."/>
            <person name="Matsui Y."/>
            <person name="Takai K."/>
        </authorList>
    </citation>
    <scope>NUCLEOTIDE SEQUENCE [LARGE SCALE GENOMIC DNA]</scope>
    <source>
        <strain evidence="19">IT-9</strain>
    </source>
</reference>
<keyword evidence="6 16" id="KW-0813">Transport</keyword>
<dbReference type="KEGG" id="mcau:MIT9_P1605"/>
<keyword evidence="10 16" id="KW-1133">Transmembrane helix</keyword>
<evidence type="ECO:0000256" key="14">
    <source>
        <dbReference type="ARBA" id="ARBA00023201"/>
    </source>
</evidence>
<organism evidence="18 19">
    <name type="scientific">Methylomarinovum caldicuralii</name>
    <dbReference type="NCBI Taxonomy" id="438856"/>
    <lineage>
        <taxon>Bacteria</taxon>
        <taxon>Pseudomonadati</taxon>
        <taxon>Pseudomonadota</taxon>
        <taxon>Gammaproteobacteria</taxon>
        <taxon>Methylococcales</taxon>
        <taxon>Methylothermaceae</taxon>
        <taxon>Methylomarinovum</taxon>
    </lineage>
</organism>
<dbReference type="Proteomes" id="UP001321825">
    <property type="component" value="Chromosome"/>
</dbReference>
<comment type="catalytic activity">
    <reaction evidence="15 16 17">
        <text>oxaloacetate + 2 Na(+)(in) + H(+) = pyruvate + 2 Na(+)(out) + CO2</text>
        <dbReference type="Rhea" id="RHEA:57724"/>
        <dbReference type="ChEBI" id="CHEBI:15361"/>
        <dbReference type="ChEBI" id="CHEBI:15378"/>
        <dbReference type="ChEBI" id="CHEBI:16452"/>
        <dbReference type="ChEBI" id="CHEBI:16526"/>
        <dbReference type="ChEBI" id="CHEBI:29101"/>
        <dbReference type="EC" id="7.2.4.2"/>
    </reaction>
</comment>
<dbReference type="Pfam" id="PF04277">
    <property type="entry name" value="OAD_gamma"/>
    <property type="match status" value="1"/>
</dbReference>
<dbReference type="EC" id="7.2.4.2" evidence="16"/>
<keyword evidence="11 16" id="KW-0915">Sodium</keyword>
<keyword evidence="12 16" id="KW-0406">Ion transport</keyword>
<evidence type="ECO:0000256" key="10">
    <source>
        <dbReference type="ARBA" id="ARBA00022989"/>
    </source>
</evidence>
<dbReference type="EMBL" id="AP024714">
    <property type="protein sequence ID" value="BCX82023.1"/>
    <property type="molecule type" value="Genomic_DNA"/>
</dbReference>
<dbReference type="GO" id="GO:0015081">
    <property type="term" value="F:sodium ion transmembrane transporter activity"/>
    <property type="evidence" value="ECO:0007669"/>
    <property type="project" value="UniProtKB-UniRule"/>
</dbReference>
<dbReference type="InterPro" id="IPR023424">
    <property type="entry name" value="OadG"/>
</dbReference>
<comment type="similarity">
    <text evidence="4 16 17">Belongs to the OadG family.</text>
</comment>
<evidence type="ECO:0000256" key="11">
    <source>
        <dbReference type="ARBA" id="ARBA00023053"/>
    </source>
</evidence>
<dbReference type="NCBIfam" id="TIGR01195">
    <property type="entry name" value="oadG_fam"/>
    <property type="match status" value="1"/>
</dbReference>
<dbReference type="AlphaFoldDB" id="A0AAU9BSY8"/>
<evidence type="ECO:0000256" key="6">
    <source>
        <dbReference type="ARBA" id="ARBA00022448"/>
    </source>
</evidence>
<evidence type="ECO:0000256" key="4">
    <source>
        <dbReference type="ARBA" id="ARBA00005844"/>
    </source>
</evidence>